<organism evidence="3">
    <name type="scientific">viral metagenome</name>
    <dbReference type="NCBI Taxonomy" id="1070528"/>
    <lineage>
        <taxon>unclassified sequences</taxon>
        <taxon>metagenomes</taxon>
        <taxon>organismal metagenomes</taxon>
    </lineage>
</organism>
<evidence type="ECO:0000256" key="2">
    <source>
        <dbReference type="SAM" id="Phobius"/>
    </source>
</evidence>
<feature type="transmembrane region" description="Helical" evidence="2">
    <location>
        <begin position="96"/>
        <end position="115"/>
    </location>
</feature>
<feature type="coiled-coil region" evidence="1">
    <location>
        <begin position="6"/>
        <end position="40"/>
    </location>
</feature>
<name>A0A6C0DCL0_9ZZZZ</name>
<accession>A0A6C0DCL0</accession>
<feature type="transmembrane region" description="Helical" evidence="2">
    <location>
        <begin position="65"/>
        <end position="84"/>
    </location>
</feature>
<evidence type="ECO:0000256" key="1">
    <source>
        <dbReference type="SAM" id="Coils"/>
    </source>
</evidence>
<sequence length="118" mass="13723">MSTGTTQTLQAQKRALETEVRDLQLQMKELERVEQTYEKEYLDKKNYPADKGLLYKLGLHSVQDFTIATFFVSYVFFALVMILYGTMISNTKFTTFFIMFLVMIVIGLLFGFALIRYG</sequence>
<evidence type="ECO:0000313" key="3">
    <source>
        <dbReference type="EMBL" id="QHT14153.1"/>
    </source>
</evidence>
<keyword evidence="2" id="KW-0812">Transmembrane</keyword>
<keyword evidence="2" id="KW-1133">Transmembrane helix</keyword>
<keyword evidence="2" id="KW-0472">Membrane</keyword>
<proteinExistence type="predicted"/>
<dbReference type="AlphaFoldDB" id="A0A6C0DCL0"/>
<protein>
    <submittedName>
        <fullName evidence="3">Uncharacterized protein</fullName>
    </submittedName>
</protein>
<keyword evidence="1" id="KW-0175">Coiled coil</keyword>
<dbReference type="EMBL" id="MN739580">
    <property type="protein sequence ID" value="QHT14153.1"/>
    <property type="molecule type" value="Genomic_DNA"/>
</dbReference>
<reference evidence="3" key="1">
    <citation type="journal article" date="2020" name="Nature">
        <title>Giant virus diversity and host interactions through global metagenomics.</title>
        <authorList>
            <person name="Schulz F."/>
            <person name="Roux S."/>
            <person name="Paez-Espino D."/>
            <person name="Jungbluth S."/>
            <person name="Walsh D.A."/>
            <person name="Denef V.J."/>
            <person name="McMahon K.D."/>
            <person name="Konstantinidis K.T."/>
            <person name="Eloe-Fadrosh E.A."/>
            <person name="Kyrpides N.C."/>
            <person name="Woyke T."/>
        </authorList>
    </citation>
    <scope>NUCLEOTIDE SEQUENCE</scope>
    <source>
        <strain evidence="3">GVMAG-M-3300023174-137</strain>
    </source>
</reference>